<dbReference type="PANTHER" id="PTHR33121">
    <property type="entry name" value="CYCLIC DI-GMP PHOSPHODIESTERASE PDEF"/>
    <property type="match status" value="1"/>
</dbReference>
<dbReference type="AlphaFoldDB" id="A0A1C1YUR5"/>
<dbReference type="PROSITE" id="PS50883">
    <property type="entry name" value="EAL"/>
    <property type="match status" value="1"/>
</dbReference>
<dbReference type="Gene3D" id="3.30.70.270">
    <property type="match status" value="1"/>
</dbReference>
<feature type="domain" description="HAMP" evidence="3">
    <location>
        <begin position="70"/>
        <end position="122"/>
    </location>
</feature>
<dbReference type="GO" id="GO:0016020">
    <property type="term" value="C:membrane"/>
    <property type="evidence" value="ECO:0007669"/>
    <property type="project" value="InterPro"/>
</dbReference>
<feature type="transmembrane region" description="Helical" evidence="1">
    <location>
        <begin position="19"/>
        <end position="39"/>
    </location>
</feature>
<reference evidence="5 6" key="1">
    <citation type="submission" date="2015-12" db="EMBL/GenBank/DDBJ databases">
        <authorList>
            <person name="Shamseldin A."/>
            <person name="Moawad H."/>
            <person name="Abd El-Rahim W.M."/>
            <person name="Sadowsky M.J."/>
        </authorList>
    </citation>
    <scope>NUCLEOTIDE SEQUENCE [LARGE SCALE GENOMIC DNA]</scope>
    <source>
        <strain evidence="5 6">JC234</strain>
    </source>
</reference>
<protein>
    <recommendedName>
        <fullName evidence="7">Diguanylate cyclase</fullName>
    </recommendedName>
</protein>
<evidence type="ECO:0000259" key="4">
    <source>
        <dbReference type="PROSITE" id="PS50887"/>
    </source>
</evidence>
<feature type="domain" description="GGDEF" evidence="4">
    <location>
        <begin position="160"/>
        <end position="308"/>
    </location>
</feature>
<dbReference type="PROSITE" id="PS50885">
    <property type="entry name" value="HAMP"/>
    <property type="match status" value="1"/>
</dbReference>
<dbReference type="InterPro" id="IPR043128">
    <property type="entry name" value="Rev_trsase/Diguanyl_cyclase"/>
</dbReference>
<evidence type="ECO:0000259" key="2">
    <source>
        <dbReference type="PROSITE" id="PS50883"/>
    </source>
</evidence>
<dbReference type="SUPFAM" id="SSF158472">
    <property type="entry name" value="HAMP domain-like"/>
    <property type="match status" value="1"/>
</dbReference>
<dbReference type="GO" id="GO:0071111">
    <property type="term" value="F:cyclic-guanylate-specific phosphodiesterase activity"/>
    <property type="evidence" value="ECO:0007669"/>
    <property type="project" value="InterPro"/>
</dbReference>
<dbReference type="STRING" id="1480615.AWJ14_13090"/>
<dbReference type="NCBIfam" id="TIGR00254">
    <property type="entry name" value="GGDEF"/>
    <property type="match status" value="1"/>
</dbReference>
<feature type="transmembrane region" description="Helical" evidence="1">
    <location>
        <begin position="45"/>
        <end position="69"/>
    </location>
</feature>
<dbReference type="CDD" id="cd01948">
    <property type="entry name" value="EAL"/>
    <property type="match status" value="1"/>
</dbReference>
<gene>
    <name evidence="5" type="ORF">AWJ14_13090</name>
</gene>
<dbReference type="Pfam" id="PF00990">
    <property type="entry name" value="GGDEF"/>
    <property type="match status" value="1"/>
</dbReference>
<dbReference type="SUPFAM" id="SSF55073">
    <property type="entry name" value="Nucleotide cyclase"/>
    <property type="match status" value="1"/>
</dbReference>
<keyword evidence="1" id="KW-0812">Transmembrane</keyword>
<dbReference type="SMART" id="SM00304">
    <property type="entry name" value="HAMP"/>
    <property type="match status" value="1"/>
</dbReference>
<dbReference type="InterPro" id="IPR050706">
    <property type="entry name" value="Cyclic-di-GMP_PDE-like"/>
</dbReference>
<evidence type="ECO:0000256" key="1">
    <source>
        <dbReference type="SAM" id="Phobius"/>
    </source>
</evidence>
<dbReference type="Proteomes" id="UP000094795">
    <property type="component" value="Unassembled WGS sequence"/>
</dbReference>
<dbReference type="Pfam" id="PF00672">
    <property type="entry name" value="HAMP"/>
    <property type="match status" value="1"/>
</dbReference>
<dbReference type="InterPro" id="IPR001633">
    <property type="entry name" value="EAL_dom"/>
</dbReference>
<dbReference type="RefSeq" id="WP_066179647.1">
    <property type="nucleotide sequence ID" value="NZ_LQZT01000020.1"/>
</dbReference>
<evidence type="ECO:0000259" key="3">
    <source>
        <dbReference type="PROSITE" id="PS50885"/>
    </source>
</evidence>
<keyword evidence="1" id="KW-1133">Transmembrane helix</keyword>
<dbReference type="CDD" id="cd01949">
    <property type="entry name" value="GGDEF"/>
    <property type="match status" value="1"/>
</dbReference>
<dbReference type="Gene3D" id="6.10.340.10">
    <property type="match status" value="1"/>
</dbReference>
<dbReference type="Pfam" id="PF00563">
    <property type="entry name" value="EAL"/>
    <property type="match status" value="1"/>
</dbReference>
<accession>A0A1C1YUR5</accession>
<dbReference type="SMART" id="SM00267">
    <property type="entry name" value="GGDEF"/>
    <property type="match status" value="1"/>
</dbReference>
<dbReference type="GO" id="GO:0007165">
    <property type="term" value="P:signal transduction"/>
    <property type="evidence" value="ECO:0007669"/>
    <property type="project" value="InterPro"/>
</dbReference>
<keyword evidence="6" id="KW-1185">Reference proteome</keyword>
<dbReference type="PANTHER" id="PTHR33121:SF70">
    <property type="entry name" value="SIGNALING PROTEIN YKOW"/>
    <property type="match status" value="1"/>
</dbReference>
<organism evidence="5 6">
    <name type="scientific">Hoeflea olei</name>
    <dbReference type="NCBI Taxonomy" id="1480615"/>
    <lineage>
        <taxon>Bacteria</taxon>
        <taxon>Pseudomonadati</taxon>
        <taxon>Pseudomonadota</taxon>
        <taxon>Alphaproteobacteria</taxon>
        <taxon>Hyphomicrobiales</taxon>
        <taxon>Rhizobiaceae</taxon>
        <taxon>Hoeflea</taxon>
    </lineage>
</organism>
<comment type="caution">
    <text evidence="5">The sequence shown here is derived from an EMBL/GenBank/DDBJ whole genome shotgun (WGS) entry which is preliminary data.</text>
</comment>
<proteinExistence type="predicted"/>
<sequence>MNDQTPPAYSRITSIRGQLALVFMILAALSVAVLVEPLVHRHGPFAMTLHLILTVAGVLAAMLLITAIARRMVQPIRELTVLAQRIQKGDLDVDIPVASGSEIGILSASLKRTVEQLRISTAEIRQIANHDLITGLPNRYRLQTLLERQVGIRDANGATAHGSVFFIDILDLRRVSDHLGHPWADKVLTNIAHCLIDASPCKSPEENLRNAAGNDASKPVLARFGGSELVLAVPGLSDPQAAMALAERLHAAVAGMDRQRQFRPRIAIGIARYPDDSNAALTVKHYAAIACTATRPLGGENRTASFRPEMLEAIKARETIEHYLRAAIVESGFEVYYQPKISTSDWAVAGAEALVRLNHPQRGVVGPGEFIPVAELSGLIGEIGMIVLDQAIAQCAAWFTAGEPTEVSINVSIEQLRAPEFAEMVIARLGAHGCPARLVTIEITETLATTDVAGVASQIATLRAAGVRIAIDDFGTGYSNLVQLIGMKFDILKIDRSFVAGIETDGNTREVARTIIQLGKTLGCRVVMEGTETPAQVAAAVQLGCDEIQGFYFSRPLKREDFDSWRAQRTLNPVHARQQDLELSSMGRPAPALAI</sequence>
<keyword evidence="1" id="KW-0472">Membrane</keyword>
<dbReference type="PROSITE" id="PS50887">
    <property type="entry name" value="GGDEF"/>
    <property type="match status" value="1"/>
</dbReference>
<evidence type="ECO:0008006" key="7">
    <source>
        <dbReference type="Google" id="ProtNLM"/>
    </source>
</evidence>
<evidence type="ECO:0000313" key="6">
    <source>
        <dbReference type="Proteomes" id="UP000094795"/>
    </source>
</evidence>
<name>A0A1C1YUR5_9HYPH</name>
<dbReference type="SMART" id="SM00052">
    <property type="entry name" value="EAL"/>
    <property type="match status" value="1"/>
</dbReference>
<dbReference type="Gene3D" id="3.20.20.450">
    <property type="entry name" value="EAL domain"/>
    <property type="match status" value="1"/>
</dbReference>
<evidence type="ECO:0000313" key="5">
    <source>
        <dbReference type="EMBL" id="OCW57244.1"/>
    </source>
</evidence>
<dbReference type="InterPro" id="IPR003660">
    <property type="entry name" value="HAMP_dom"/>
</dbReference>
<feature type="domain" description="EAL" evidence="2">
    <location>
        <begin position="317"/>
        <end position="570"/>
    </location>
</feature>
<dbReference type="InterPro" id="IPR035919">
    <property type="entry name" value="EAL_sf"/>
</dbReference>
<dbReference type="EMBL" id="LQZT01000020">
    <property type="protein sequence ID" value="OCW57244.1"/>
    <property type="molecule type" value="Genomic_DNA"/>
</dbReference>
<dbReference type="InterPro" id="IPR000160">
    <property type="entry name" value="GGDEF_dom"/>
</dbReference>
<dbReference type="SUPFAM" id="SSF141868">
    <property type="entry name" value="EAL domain-like"/>
    <property type="match status" value="1"/>
</dbReference>
<dbReference type="InterPro" id="IPR029787">
    <property type="entry name" value="Nucleotide_cyclase"/>
</dbReference>
<dbReference type="CDD" id="cd06225">
    <property type="entry name" value="HAMP"/>
    <property type="match status" value="1"/>
</dbReference>